<evidence type="ECO:0000256" key="4">
    <source>
        <dbReference type="ARBA" id="ARBA00022857"/>
    </source>
</evidence>
<proteinExistence type="predicted"/>
<accession>A0A2A9NGJ7</accession>
<gene>
    <name evidence="6" type="ORF">AMATHDRAFT_76727</name>
</gene>
<organism evidence="6 7">
    <name type="scientific">Amanita thiersii Skay4041</name>
    <dbReference type="NCBI Taxonomy" id="703135"/>
    <lineage>
        <taxon>Eukaryota</taxon>
        <taxon>Fungi</taxon>
        <taxon>Dikarya</taxon>
        <taxon>Basidiomycota</taxon>
        <taxon>Agaricomycotina</taxon>
        <taxon>Agaricomycetes</taxon>
        <taxon>Agaricomycetidae</taxon>
        <taxon>Agaricales</taxon>
        <taxon>Pluteineae</taxon>
        <taxon>Amanitaceae</taxon>
        <taxon>Amanita</taxon>
    </lineage>
</organism>
<evidence type="ECO:0000256" key="3">
    <source>
        <dbReference type="ARBA" id="ARBA00022827"/>
    </source>
</evidence>
<evidence type="ECO:0000256" key="2">
    <source>
        <dbReference type="ARBA" id="ARBA00022630"/>
    </source>
</evidence>
<keyword evidence="2" id="KW-0285">Flavoprotein</keyword>
<evidence type="ECO:0000256" key="5">
    <source>
        <dbReference type="ARBA" id="ARBA00023002"/>
    </source>
</evidence>
<dbReference type="PANTHER" id="PTHR48467:SF1">
    <property type="entry name" value="GLUTAMATE SYNTHASE 1 [NADH], CHLOROPLASTIC-LIKE"/>
    <property type="match status" value="1"/>
</dbReference>
<dbReference type="AlphaFoldDB" id="A0A2A9NGJ7"/>
<reference evidence="6 7" key="1">
    <citation type="submission" date="2014-02" db="EMBL/GenBank/DDBJ databases">
        <title>Transposable element dynamics among asymbiotic and ectomycorrhizal Amanita fungi.</title>
        <authorList>
            <consortium name="DOE Joint Genome Institute"/>
            <person name="Hess J."/>
            <person name="Skrede I."/>
            <person name="Wolfe B."/>
            <person name="LaButti K."/>
            <person name="Ohm R.A."/>
            <person name="Grigoriev I.V."/>
            <person name="Pringle A."/>
        </authorList>
    </citation>
    <scope>NUCLEOTIDE SEQUENCE [LARGE SCALE GENOMIC DNA]</scope>
    <source>
        <strain evidence="6 7">SKay4041</strain>
    </source>
</reference>
<keyword evidence="3" id="KW-0274">FAD</keyword>
<dbReference type="Gene3D" id="3.40.50.720">
    <property type="entry name" value="NAD(P)-binding Rossmann-like Domain"/>
    <property type="match status" value="1"/>
</dbReference>
<comment type="cofactor">
    <cofactor evidence="1">
        <name>FAD</name>
        <dbReference type="ChEBI" id="CHEBI:57692"/>
    </cofactor>
</comment>
<dbReference type="Gene3D" id="3.50.50.60">
    <property type="entry name" value="FAD/NAD(P)-binding domain"/>
    <property type="match status" value="1"/>
</dbReference>
<dbReference type="InterPro" id="IPR036188">
    <property type="entry name" value="FAD/NAD-bd_sf"/>
</dbReference>
<sequence length="518" mass="58585">MMKLAIIGGGPSAFYVAGRIFSLLKNAPIKIHMYERRWSPYGLVRYGVAPDHPEVKNCIHKFEETARDPRFRFFGNVFVGHPPKNEEDKRLLSRNVVLPVDSLLGHYTHLLVATGCPFPRFHLKLPRRSPWCLPALDIVHWYTYNQLSRHRPPPLENSPHISIIGAGNVALDVARILLTPPSQLEKYDVPEHVLEVLHRSKLRHVSIIARRGPLDAAFTAKELREMMNLPDSAMIPIPKNVLDEAAKSEMTRQQSRILQLLQKGSKNVPGSTQKTWSIDFFRNPVKLETIEKKELLGEAPDLPLNLKLAHTEVDPKTRQARETQEFTNLRTSLVVTSLGFQAEPHDYGRIANSYEGENYDKRLHYIRTDAGGRLLRPISTDHPILDKSGLESAPPELLKPVDRVYASGWASVGAKGVLASTMMNAYNVAETIVSDWLASQDKSVSPAADDTLPAGHKGNKVEDLEFPMKSQVNMDSLPEEVKESAHPVFSFDDWKKVDEEEVRRGEERGKERERVDWP</sequence>
<keyword evidence="4" id="KW-0521">NADP</keyword>
<protein>
    <recommendedName>
        <fullName evidence="8">NADPH:adrenodoxin oxidoreductase, mitochondrial</fullName>
    </recommendedName>
</protein>
<keyword evidence="5" id="KW-0560">Oxidoreductase</keyword>
<keyword evidence="7" id="KW-1185">Reference proteome</keyword>
<evidence type="ECO:0000256" key="1">
    <source>
        <dbReference type="ARBA" id="ARBA00001974"/>
    </source>
</evidence>
<dbReference type="STRING" id="703135.A0A2A9NGJ7"/>
<evidence type="ECO:0008006" key="8">
    <source>
        <dbReference type="Google" id="ProtNLM"/>
    </source>
</evidence>
<dbReference type="PANTHER" id="PTHR48467">
    <property type="entry name" value="GLUTAMATE SYNTHASE 1 [NADH], CHLOROPLASTIC-LIKE"/>
    <property type="match status" value="1"/>
</dbReference>
<evidence type="ECO:0000313" key="7">
    <source>
        <dbReference type="Proteomes" id="UP000242287"/>
    </source>
</evidence>
<name>A0A2A9NGJ7_9AGAR</name>
<dbReference type="GO" id="GO:0016491">
    <property type="term" value="F:oxidoreductase activity"/>
    <property type="evidence" value="ECO:0007669"/>
    <property type="project" value="UniProtKB-KW"/>
</dbReference>
<dbReference type="SUPFAM" id="SSF51971">
    <property type="entry name" value="Nucleotide-binding domain"/>
    <property type="match status" value="1"/>
</dbReference>
<dbReference type="EMBL" id="KZ302062">
    <property type="protein sequence ID" value="PFH48434.1"/>
    <property type="molecule type" value="Genomic_DNA"/>
</dbReference>
<dbReference type="Proteomes" id="UP000242287">
    <property type="component" value="Unassembled WGS sequence"/>
</dbReference>
<dbReference type="InterPro" id="IPR055275">
    <property type="entry name" value="Ferredox_Rdtase"/>
</dbReference>
<dbReference type="OrthoDB" id="333024at2759"/>
<evidence type="ECO:0000313" key="6">
    <source>
        <dbReference type="EMBL" id="PFH48434.1"/>
    </source>
</evidence>
<dbReference type="PRINTS" id="PR00419">
    <property type="entry name" value="ADXRDTASE"/>
</dbReference>